<feature type="compositionally biased region" description="Low complexity" evidence="1">
    <location>
        <begin position="118"/>
        <end position="127"/>
    </location>
</feature>
<dbReference type="Proteomes" id="UP000322000">
    <property type="component" value="Chromosome 3"/>
</dbReference>
<dbReference type="InParanoid" id="A0A7E5VB50"/>
<name>A0A7E5VB50_TRINI</name>
<protein>
    <submittedName>
        <fullName evidence="3">Uncharacterized protein LOC113492273</fullName>
    </submittedName>
</protein>
<feature type="region of interest" description="Disordered" evidence="1">
    <location>
        <begin position="115"/>
        <end position="144"/>
    </location>
</feature>
<organism evidence="2 3">
    <name type="scientific">Trichoplusia ni</name>
    <name type="common">Cabbage looper</name>
    <dbReference type="NCBI Taxonomy" id="7111"/>
    <lineage>
        <taxon>Eukaryota</taxon>
        <taxon>Metazoa</taxon>
        <taxon>Ecdysozoa</taxon>
        <taxon>Arthropoda</taxon>
        <taxon>Hexapoda</taxon>
        <taxon>Insecta</taxon>
        <taxon>Pterygota</taxon>
        <taxon>Neoptera</taxon>
        <taxon>Endopterygota</taxon>
        <taxon>Lepidoptera</taxon>
        <taxon>Glossata</taxon>
        <taxon>Ditrysia</taxon>
        <taxon>Noctuoidea</taxon>
        <taxon>Noctuidae</taxon>
        <taxon>Plusiinae</taxon>
        <taxon>Trichoplusia</taxon>
    </lineage>
</organism>
<evidence type="ECO:0000313" key="2">
    <source>
        <dbReference type="Proteomes" id="UP000322000"/>
    </source>
</evidence>
<evidence type="ECO:0000256" key="1">
    <source>
        <dbReference type="SAM" id="MobiDB-lite"/>
    </source>
</evidence>
<evidence type="ECO:0000313" key="3">
    <source>
        <dbReference type="RefSeq" id="XP_026725512.1"/>
    </source>
</evidence>
<dbReference type="OrthoDB" id="7453339at2759"/>
<proteinExistence type="predicted"/>
<dbReference type="KEGG" id="tnl:113492273"/>
<sequence length="246" mass="27617">MHKTPRLRTSIRGSHKCLSYAGIELTRRSQFVVVKSTTRLSVQSFLNIVIVSAFGVKSPTSELARLEHRQSHNVQLMKASLYADTEMEDDASVSTGDQLVPVSAPLLAAPALQPPPALLQQEPPAEADAPDTEGRSAAAKHLESPHDTKTLDISWSINTCRLVAQAFIFFTTPVVRNLNFVSRLFHKHSSHKHKTPRLRTRIRGSHKRLSYARDLTKLQDVGDIWHLNHLAVSAVKSYLDWPFYIR</sequence>
<reference evidence="3" key="1">
    <citation type="submission" date="2025-08" db="UniProtKB">
        <authorList>
            <consortium name="RefSeq"/>
        </authorList>
    </citation>
    <scope>IDENTIFICATION</scope>
</reference>
<dbReference type="AlphaFoldDB" id="A0A7E5VB50"/>
<dbReference type="GeneID" id="113492273"/>
<gene>
    <name evidence="3" type="primary">LOC113492273</name>
</gene>
<accession>A0A7E5VB50</accession>
<keyword evidence="2" id="KW-1185">Reference proteome</keyword>
<dbReference type="RefSeq" id="XP_026725512.1">
    <property type="nucleotide sequence ID" value="XM_026869711.1"/>
</dbReference>